<dbReference type="InterPro" id="IPR025164">
    <property type="entry name" value="Toastrack_DUF4097"/>
</dbReference>
<evidence type="ECO:0000313" key="3">
    <source>
        <dbReference type="EMBL" id="MCY9530155.1"/>
    </source>
</evidence>
<evidence type="ECO:0000259" key="2">
    <source>
        <dbReference type="Pfam" id="PF13349"/>
    </source>
</evidence>
<keyword evidence="1" id="KW-0812">Transmembrane</keyword>
<organism evidence="3 4">
    <name type="scientific">Paenibacillus alvei</name>
    <name type="common">Bacillus alvei</name>
    <dbReference type="NCBI Taxonomy" id="44250"/>
    <lineage>
        <taxon>Bacteria</taxon>
        <taxon>Bacillati</taxon>
        <taxon>Bacillota</taxon>
        <taxon>Bacilli</taxon>
        <taxon>Bacillales</taxon>
        <taxon>Paenibacillaceae</taxon>
        <taxon>Paenibacillus</taxon>
    </lineage>
</organism>
<evidence type="ECO:0000256" key="1">
    <source>
        <dbReference type="SAM" id="Phobius"/>
    </source>
</evidence>
<accession>A0ABT4E957</accession>
<feature type="domain" description="DUF4097" evidence="2">
    <location>
        <begin position="127"/>
        <end position="245"/>
    </location>
</feature>
<evidence type="ECO:0000313" key="4">
    <source>
        <dbReference type="Proteomes" id="UP001527090"/>
    </source>
</evidence>
<keyword evidence="4" id="KW-1185">Reference proteome</keyword>
<comment type="caution">
    <text evidence="3">The sequence shown here is derived from an EMBL/GenBank/DDBJ whole genome shotgun (WGS) entry which is preliminary data.</text>
</comment>
<gene>
    <name evidence="3" type="ORF">M5X04_12580</name>
</gene>
<keyword evidence="1" id="KW-1133">Transmembrane helix</keyword>
<dbReference type="EMBL" id="JAMDLY010000011">
    <property type="protein sequence ID" value="MCY9530155.1"/>
    <property type="molecule type" value="Genomic_DNA"/>
</dbReference>
<dbReference type="Proteomes" id="UP001527090">
    <property type="component" value="Unassembled WGS sequence"/>
</dbReference>
<feature type="transmembrane region" description="Helical" evidence="1">
    <location>
        <begin position="6"/>
        <end position="24"/>
    </location>
</feature>
<sequence length="247" mass="26896">MSVKKIGVVLITIAIFGMGVWFLIGNSPYNIVEINSSRTLNAEGIRTIDVKSALSDVKIIPTNGNTIEVQIHGKTTYKWKDDYEIVASTDNGQLTIELKEKTPLRFFDIYNKLHLSLLVPSQSFSLIKVTTDTESIQVQDINVERFQLASDTGNINVKEAAGAFDIYSDSGHVNLDLTEIKHPITAKTNAGNITVKVKERPSALQTSLQSDSGKIIIDIPDAANGTIGMDGPMVSLLSDSGDVMLTQ</sequence>
<proteinExistence type="predicted"/>
<dbReference type="Pfam" id="PF13349">
    <property type="entry name" value="DUF4097"/>
    <property type="match status" value="1"/>
</dbReference>
<keyword evidence="1" id="KW-0472">Membrane</keyword>
<dbReference type="RefSeq" id="WP_021253399.1">
    <property type="nucleotide sequence ID" value="NZ_JAMDLY010000011.1"/>
</dbReference>
<reference evidence="3 4" key="1">
    <citation type="submission" date="2022-05" db="EMBL/GenBank/DDBJ databases">
        <title>Genome Sequencing of Bee-Associated Microbes.</title>
        <authorList>
            <person name="Dunlap C."/>
        </authorList>
    </citation>
    <scope>NUCLEOTIDE SEQUENCE [LARGE SCALE GENOMIC DNA]</scope>
    <source>
        <strain evidence="3 4">NRRL NRS-750</strain>
    </source>
</reference>
<name>A0ABT4E957_PAEAL</name>
<protein>
    <submittedName>
        <fullName evidence="3">DUF4097 domain-containing protein</fullName>
    </submittedName>
</protein>